<protein>
    <submittedName>
        <fullName evidence="1">Uncharacterized protein</fullName>
    </submittedName>
</protein>
<reference evidence="1" key="1">
    <citation type="submission" date="2020-12" db="EMBL/GenBank/DDBJ databases">
        <title>Enhanced detection system for hospital associated transmission using whole genome sequencing surveillance.</title>
        <authorList>
            <person name="Harrison L.H."/>
            <person name="Van Tyne D."/>
            <person name="Marsh J.W."/>
            <person name="Griffith M.P."/>
            <person name="Snyder D.J."/>
            <person name="Cooper V.S."/>
            <person name="Mustapha M."/>
        </authorList>
    </citation>
    <scope>NUCLEOTIDE SEQUENCE</scope>
    <source>
        <strain evidence="1">PSB00042</strain>
    </source>
</reference>
<evidence type="ECO:0000313" key="1">
    <source>
        <dbReference type="EMBL" id="MBI6882671.1"/>
    </source>
</evidence>
<evidence type="ECO:0000313" key="2">
    <source>
        <dbReference type="Proteomes" id="UP000637061"/>
    </source>
</evidence>
<sequence>MNNLDIWRSAIILKKLFDERYDANEFNFLLKEKYPNLDEFRFASWKSDIESSFEDIAPVLASCSKDEELKEAHRVINSASTSEVTSVSVFKDVLVNPFELRSYLDEHHILDSNSCGDCSKAYSLRVGYKYIAIENFTGQNSWIKYVDDVVISTSFKFLIENLQNAIDIVSKNLRPGLGKIDDLQSIAIIRGIDVLYEIPIKCLSQSNILDPMKFVPDFEGIVINEPTINEIRAFGNLLSPDQARRARAKVLEDDLSIS</sequence>
<name>A0A8I1EBW2_PSEPU</name>
<gene>
    <name evidence="1" type="ORF">JEU22_01990</name>
</gene>
<organism evidence="1 2">
    <name type="scientific">Pseudomonas putida</name>
    <name type="common">Arthrobacter siderocapsulatus</name>
    <dbReference type="NCBI Taxonomy" id="303"/>
    <lineage>
        <taxon>Bacteria</taxon>
        <taxon>Pseudomonadati</taxon>
        <taxon>Pseudomonadota</taxon>
        <taxon>Gammaproteobacteria</taxon>
        <taxon>Pseudomonadales</taxon>
        <taxon>Pseudomonadaceae</taxon>
        <taxon>Pseudomonas</taxon>
    </lineage>
</organism>
<accession>A0A8I1EBW2</accession>
<dbReference type="AlphaFoldDB" id="A0A8I1EBW2"/>
<dbReference type="Proteomes" id="UP000637061">
    <property type="component" value="Unassembled WGS sequence"/>
</dbReference>
<dbReference type="RefSeq" id="WP_198746281.1">
    <property type="nucleotide sequence ID" value="NZ_JAEHTE010000001.1"/>
</dbReference>
<dbReference type="EMBL" id="JAEHTE010000001">
    <property type="protein sequence ID" value="MBI6882671.1"/>
    <property type="molecule type" value="Genomic_DNA"/>
</dbReference>
<comment type="caution">
    <text evidence="1">The sequence shown here is derived from an EMBL/GenBank/DDBJ whole genome shotgun (WGS) entry which is preliminary data.</text>
</comment>
<proteinExistence type="predicted"/>